<protein>
    <recommendedName>
        <fullName evidence="3">SAM-dependent methyltransferase</fullName>
    </recommendedName>
</protein>
<organism evidence="1 2">
    <name type="scientific">Streptomyces hokutonensis</name>
    <dbReference type="NCBI Taxonomy" id="1306990"/>
    <lineage>
        <taxon>Bacteria</taxon>
        <taxon>Bacillati</taxon>
        <taxon>Actinomycetota</taxon>
        <taxon>Actinomycetes</taxon>
        <taxon>Kitasatosporales</taxon>
        <taxon>Streptomycetaceae</taxon>
        <taxon>Streptomyces</taxon>
    </lineage>
</organism>
<evidence type="ECO:0008006" key="3">
    <source>
        <dbReference type="Google" id="ProtNLM"/>
    </source>
</evidence>
<comment type="caution">
    <text evidence="1">The sequence shown here is derived from an EMBL/GenBank/DDBJ whole genome shotgun (WGS) entry which is preliminary data.</text>
</comment>
<evidence type="ECO:0000313" key="2">
    <source>
        <dbReference type="Proteomes" id="UP001601303"/>
    </source>
</evidence>
<sequence>MTLGKAHGIGDVVISVRPFADYVAQFALSDPMLRGGRVLDCPGGASDFAAAVRNMGGHATSIDPCYGVGTARLTQRITADLTRVLVWTAAQTDRFPIDEHRVWCHAPAWRAAADAFLADFRRDRDENTRHYQPGALPRLPFPDDSFTLAVSGFLLFTYPRQFDVDFHLRALRELLRVAAEVRVHPLNGSAGNPYPMLETVLGRLAADGIRVDLISVPGQSDTRDTQTLRLTRR</sequence>
<dbReference type="RefSeq" id="WP_388108538.1">
    <property type="nucleotide sequence ID" value="NZ_JBIAHM010000008.1"/>
</dbReference>
<name>A0ABW6M5G2_9ACTN</name>
<proteinExistence type="predicted"/>
<dbReference type="Proteomes" id="UP001601303">
    <property type="component" value="Unassembled WGS sequence"/>
</dbReference>
<keyword evidence="2" id="KW-1185">Reference proteome</keyword>
<dbReference type="EMBL" id="JBIAHM010000008">
    <property type="protein sequence ID" value="MFE9601374.1"/>
    <property type="molecule type" value="Genomic_DNA"/>
</dbReference>
<dbReference type="InterPro" id="IPR029063">
    <property type="entry name" value="SAM-dependent_MTases_sf"/>
</dbReference>
<gene>
    <name evidence="1" type="ORF">ACFYNQ_22755</name>
</gene>
<reference evidence="1 2" key="1">
    <citation type="submission" date="2024-10" db="EMBL/GenBank/DDBJ databases">
        <title>The Natural Products Discovery Center: Release of the First 8490 Sequenced Strains for Exploring Actinobacteria Biosynthetic Diversity.</title>
        <authorList>
            <person name="Kalkreuter E."/>
            <person name="Kautsar S.A."/>
            <person name="Yang D."/>
            <person name="Bader C.D."/>
            <person name="Teijaro C.N."/>
            <person name="Fluegel L."/>
            <person name="Davis C.M."/>
            <person name="Simpson J.R."/>
            <person name="Lauterbach L."/>
            <person name="Steele A.D."/>
            <person name="Gui C."/>
            <person name="Meng S."/>
            <person name="Li G."/>
            <person name="Viehrig K."/>
            <person name="Ye F."/>
            <person name="Su P."/>
            <person name="Kiefer A.F."/>
            <person name="Nichols A."/>
            <person name="Cepeda A.J."/>
            <person name="Yan W."/>
            <person name="Fan B."/>
            <person name="Jiang Y."/>
            <person name="Adhikari A."/>
            <person name="Zheng C.-J."/>
            <person name="Schuster L."/>
            <person name="Cowan T.M."/>
            <person name="Smanski M.J."/>
            <person name="Chevrette M.G."/>
            <person name="De Carvalho L.P.S."/>
            <person name="Shen B."/>
        </authorList>
    </citation>
    <scope>NUCLEOTIDE SEQUENCE [LARGE SCALE GENOMIC DNA]</scope>
    <source>
        <strain evidence="1 2">NPDC006488</strain>
    </source>
</reference>
<accession>A0ABW6M5G2</accession>
<dbReference type="Gene3D" id="3.40.50.150">
    <property type="entry name" value="Vaccinia Virus protein VP39"/>
    <property type="match status" value="1"/>
</dbReference>
<evidence type="ECO:0000313" key="1">
    <source>
        <dbReference type="EMBL" id="MFE9601374.1"/>
    </source>
</evidence>